<reference evidence="6 7" key="1">
    <citation type="submission" date="2023-08" db="EMBL/GenBank/DDBJ databases">
        <title>Phytohabitans sansha sp. nov., isolated from marine sediment.</title>
        <authorList>
            <person name="Zhao Y."/>
            <person name="Yi K."/>
        </authorList>
    </citation>
    <scope>NUCLEOTIDE SEQUENCE [LARGE SCALE GENOMIC DNA]</scope>
    <source>
        <strain evidence="6 7">ZYX-F-186</strain>
    </source>
</reference>
<dbReference type="RefSeq" id="WP_308718486.1">
    <property type="nucleotide sequence ID" value="NZ_JAVHUY010000076.1"/>
</dbReference>
<evidence type="ECO:0000313" key="7">
    <source>
        <dbReference type="Proteomes" id="UP001230908"/>
    </source>
</evidence>
<protein>
    <submittedName>
        <fullName evidence="6">ATP-binding cassette domain-containing protein</fullName>
    </submittedName>
</protein>
<dbReference type="InterPro" id="IPR027417">
    <property type="entry name" value="P-loop_NTPase"/>
</dbReference>
<gene>
    <name evidence="6" type="ORF">RB614_42945</name>
</gene>
<keyword evidence="3" id="KW-0547">Nucleotide-binding</keyword>
<comment type="similarity">
    <text evidence="1">Belongs to the ABC transporter superfamily.</text>
</comment>
<keyword evidence="4 6" id="KW-0067">ATP-binding</keyword>
<organism evidence="6 7">
    <name type="scientific">Phytohabitans maris</name>
    <dbReference type="NCBI Taxonomy" id="3071409"/>
    <lineage>
        <taxon>Bacteria</taxon>
        <taxon>Bacillati</taxon>
        <taxon>Actinomycetota</taxon>
        <taxon>Actinomycetes</taxon>
        <taxon>Micromonosporales</taxon>
        <taxon>Micromonosporaceae</taxon>
    </lineage>
</organism>
<evidence type="ECO:0000256" key="4">
    <source>
        <dbReference type="ARBA" id="ARBA00022840"/>
    </source>
</evidence>
<evidence type="ECO:0000256" key="2">
    <source>
        <dbReference type="ARBA" id="ARBA00022448"/>
    </source>
</evidence>
<dbReference type="SMART" id="SM00382">
    <property type="entry name" value="AAA"/>
    <property type="match status" value="1"/>
</dbReference>
<dbReference type="InterPro" id="IPR050319">
    <property type="entry name" value="ABC_transp_ATP-bind"/>
</dbReference>
<dbReference type="PANTHER" id="PTHR43776:SF7">
    <property type="entry name" value="D,D-DIPEPTIDE TRANSPORT ATP-BINDING PROTEIN DDPF-RELATED"/>
    <property type="match status" value="1"/>
</dbReference>
<dbReference type="PROSITE" id="PS50893">
    <property type="entry name" value="ABC_TRANSPORTER_2"/>
    <property type="match status" value="1"/>
</dbReference>
<evidence type="ECO:0000256" key="1">
    <source>
        <dbReference type="ARBA" id="ARBA00005417"/>
    </source>
</evidence>
<dbReference type="Proteomes" id="UP001230908">
    <property type="component" value="Unassembled WGS sequence"/>
</dbReference>
<name>A0ABU0ZW64_9ACTN</name>
<accession>A0ABU0ZW64</accession>
<evidence type="ECO:0000256" key="3">
    <source>
        <dbReference type="ARBA" id="ARBA00022741"/>
    </source>
</evidence>
<keyword evidence="7" id="KW-1185">Reference proteome</keyword>
<dbReference type="InterPro" id="IPR003593">
    <property type="entry name" value="AAA+_ATPase"/>
</dbReference>
<feature type="domain" description="ABC transporter" evidence="5">
    <location>
        <begin position="4"/>
        <end position="254"/>
    </location>
</feature>
<dbReference type="InterPro" id="IPR003439">
    <property type="entry name" value="ABC_transporter-like_ATP-bd"/>
</dbReference>
<dbReference type="CDD" id="cd03257">
    <property type="entry name" value="ABC_NikE_OppD_transporters"/>
    <property type="match status" value="1"/>
</dbReference>
<dbReference type="SUPFAM" id="SSF52540">
    <property type="entry name" value="P-loop containing nucleoside triphosphate hydrolases"/>
    <property type="match status" value="1"/>
</dbReference>
<dbReference type="PANTHER" id="PTHR43776">
    <property type="entry name" value="TRANSPORT ATP-BINDING PROTEIN"/>
    <property type="match status" value="1"/>
</dbReference>
<dbReference type="GO" id="GO:0005524">
    <property type="term" value="F:ATP binding"/>
    <property type="evidence" value="ECO:0007669"/>
    <property type="project" value="UniProtKB-KW"/>
</dbReference>
<dbReference type="PROSITE" id="PS00211">
    <property type="entry name" value="ABC_TRANSPORTER_1"/>
    <property type="match status" value="1"/>
</dbReference>
<dbReference type="Gene3D" id="3.40.50.300">
    <property type="entry name" value="P-loop containing nucleotide triphosphate hydrolases"/>
    <property type="match status" value="1"/>
</dbReference>
<evidence type="ECO:0000259" key="5">
    <source>
        <dbReference type="PROSITE" id="PS50893"/>
    </source>
</evidence>
<keyword evidence="2" id="KW-0813">Transport</keyword>
<proteinExistence type="inferred from homology"/>
<dbReference type="EMBL" id="JAVHUY010000076">
    <property type="protein sequence ID" value="MDQ7911269.1"/>
    <property type="molecule type" value="Genomic_DNA"/>
</dbReference>
<sequence>MSLLEVRGLGKRYVTKRSFFGRAVDRLVAVDDVSFSVEAGETFAVVGESGAGKSTTGRLVLRLIEPDRGSIVFDGTDVGSLSRRDFRPYRRRMQMVFQDAYGSLDPRVTVHDSVAEPLYIHFRTGRDERLAKAAELLERVGLGRHLFDRYPGELSGGQLQRIAIARALTLNPSLIVCDEPVAALDVSIRAQVLNLMKDLQEQLGLTYLFISHDLSLVEAIADRIAVMYQGRIVEQGTVEEIFGNPRDAYTKQLLAAIPSPVPRALRGSPLP</sequence>
<evidence type="ECO:0000313" key="6">
    <source>
        <dbReference type="EMBL" id="MDQ7911269.1"/>
    </source>
</evidence>
<dbReference type="InterPro" id="IPR017871">
    <property type="entry name" value="ABC_transporter-like_CS"/>
</dbReference>
<comment type="caution">
    <text evidence="6">The sequence shown here is derived from an EMBL/GenBank/DDBJ whole genome shotgun (WGS) entry which is preliminary data.</text>
</comment>
<dbReference type="Pfam" id="PF00005">
    <property type="entry name" value="ABC_tran"/>
    <property type="match status" value="1"/>
</dbReference>